<keyword evidence="4" id="KW-1185">Reference proteome</keyword>
<reference evidence="3" key="2">
    <citation type="submission" date="2018-05" db="EMBL/GenBank/DDBJ databases">
        <title>OmerRS3 (Oryza meridionalis Reference Sequence Version 3).</title>
        <authorList>
            <person name="Zhang J."/>
            <person name="Kudrna D."/>
            <person name="Lee S."/>
            <person name="Talag J."/>
            <person name="Welchert J."/>
            <person name="Wing R.A."/>
        </authorList>
    </citation>
    <scope>NUCLEOTIDE SEQUENCE [LARGE SCALE GENOMIC DNA]</scope>
    <source>
        <strain evidence="3">cv. OR44</strain>
    </source>
</reference>
<dbReference type="EnsemblPlants" id="OMERI08G05510.3">
    <property type="protein sequence ID" value="OMERI08G05510.3"/>
    <property type="gene ID" value="OMERI08G05510"/>
</dbReference>
<dbReference type="InterPro" id="IPR055411">
    <property type="entry name" value="LRR_FXL15/At3g58940/PEG3-like"/>
</dbReference>
<feature type="compositionally biased region" description="Basic and acidic residues" evidence="1">
    <location>
        <begin position="1721"/>
        <end position="1731"/>
    </location>
</feature>
<evidence type="ECO:0000256" key="1">
    <source>
        <dbReference type="SAM" id="MobiDB-lite"/>
    </source>
</evidence>
<feature type="domain" description="F-box" evidence="2">
    <location>
        <begin position="465"/>
        <end position="501"/>
    </location>
</feature>
<evidence type="ECO:0000313" key="3">
    <source>
        <dbReference type="EnsemblPlants" id="OMERI08G05510.3"/>
    </source>
</evidence>
<feature type="domain" description="F-box" evidence="2">
    <location>
        <begin position="1474"/>
        <end position="1510"/>
    </location>
</feature>
<dbReference type="SUPFAM" id="SSF81383">
    <property type="entry name" value="F-box domain"/>
    <property type="match status" value="4"/>
</dbReference>
<dbReference type="Gene3D" id="1.20.1280.50">
    <property type="match status" value="3"/>
</dbReference>
<dbReference type="PANTHER" id="PTHR34223">
    <property type="entry name" value="OS11G0201299 PROTEIN"/>
    <property type="match status" value="1"/>
</dbReference>
<accession>A0A0E0EIX4</accession>
<feature type="compositionally biased region" description="Polar residues" evidence="1">
    <location>
        <begin position="1295"/>
        <end position="1310"/>
    </location>
</feature>
<dbReference type="InterPro" id="IPR001810">
    <property type="entry name" value="F-box_dom"/>
</dbReference>
<name>A0A0E0EIX4_9ORYZ</name>
<dbReference type="PANTHER" id="PTHR34223:SF81">
    <property type="entry name" value="OS08G0281600 PROTEIN"/>
    <property type="match status" value="1"/>
</dbReference>
<feature type="compositionally biased region" description="Basic and acidic residues" evidence="1">
    <location>
        <begin position="1233"/>
        <end position="1256"/>
    </location>
</feature>
<feature type="compositionally biased region" description="Acidic residues" evidence="1">
    <location>
        <begin position="725"/>
        <end position="736"/>
    </location>
</feature>
<dbReference type="InterPro" id="IPR053197">
    <property type="entry name" value="F-box_SCFL_complex_component"/>
</dbReference>
<feature type="compositionally biased region" description="Basic and acidic residues" evidence="1">
    <location>
        <begin position="715"/>
        <end position="724"/>
    </location>
</feature>
<dbReference type="Proteomes" id="UP000008021">
    <property type="component" value="Chromosome 8"/>
</dbReference>
<dbReference type="CDD" id="cd22160">
    <property type="entry name" value="F-box_AtFBL13-like"/>
    <property type="match status" value="4"/>
</dbReference>
<feature type="region of interest" description="Disordered" evidence="1">
    <location>
        <begin position="915"/>
        <end position="940"/>
    </location>
</feature>
<organism evidence="3">
    <name type="scientific">Oryza meridionalis</name>
    <dbReference type="NCBI Taxonomy" id="40149"/>
    <lineage>
        <taxon>Eukaryota</taxon>
        <taxon>Viridiplantae</taxon>
        <taxon>Streptophyta</taxon>
        <taxon>Embryophyta</taxon>
        <taxon>Tracheophyta</taxon>
        <taxon>Spermatophyta</taxon>
        <taxon>Magnoliopsida</taxon>
        <taxon>Liliopsida</taxon>
        <taxon>Poales</taxon>
        <taxon>Poaceae</taxon>
        <taxon>BOP clade</taxon>
        <taxon>Oryzoideae</taxon>
        <taxon>Oryzeae</taxon>
        <taxon>Oryzinae</taxon>
        <taxon>Oryza</taxon>
    </lineage>
</organism>
<feature type="compositionally biased region" description="Basic residues" evidence="1">
    <location>
        <begin position="1429"/>
        <end position="1438"/>
    </location>
</feature>
<feature type="domain" description="F-box" evidence="2">
    <location>
        <begin position="971"/>
        <end position="1007"/>
    </location>
</feature>
<dbReference type="SMART" id="SM00256">
    <property type="entry name" value="FBOX"/>
    <property type="match status" value="4"/>
</dbReference>
<feature type="region of interest" description="Disordered" evidence="1">
    <location>
        <begin position="1403"/>
        <end position="1477"/>
    </location>
</feature>
<dbReference type="SUPFAM" id="SSF52058">
    <property type="entry name" value="L domain-like"/>
    <property type="match status" value="1"/>
</dbReference>
<feature type="compositionally biased region" description="Acidic residues" evidence="1">
    <location>
        <begin position="1214"/>
        <end position="1225"/>
    </location>
</feature>
<reference evidence="3" key="1">
    <citation type="submission" date="2015-04" db="UniProtKB">
        <authorList>
            <consortium name="EnsemblPlants"/>
        </authorList>
    </citation>
    <scope>IDENTIFICATION</scope>
</reference>
<feature type="region of interest" description="Disordered" evidence="1">
    <location>
        <begin position="1718"/>
        <end position="1740"/>
    </location>
</feature>
<sequence length="1929" mass="217255">MDELGIIEQGVDWRTRLGQDIRDCMINDILFSLQTKLQSTTTALIDLQKVAVRIEERIHTIASDYGDYLRRICLTRGDLDSYDVFLNDCQRQQASIRSSILLHQENKQGVLSNQVALNDHKEHSHPYEKDMISKLPNDLVQHIMSFLSMREAVRTSVLSHWWVNQWTFLKSIQLNIYWFHMDREKFSSFLDKLLLSRVQADAPMDTFELKSFAIDRANYWINHAIKHNAKVLKFAEYGKWEPFYLDPNLVELSSRYLETLELTNVALDATIFNQLANACPALQNMLLTDCLLEVEEISSSSLKNLDIIDCYILKDLSICTPSLVSLCIKNERTDNSSFRNSYLIFATAIIIDASNVSSMELLAMDRQFTFVEKDGGEPMFKNLRNLSLGLWCITNMFSPLRRFVRHSPMLRMVTLRISPLDWKSHLTKEHQEMLISIRNLFDGMQQGAAGQAGPSGGGGGGGGGADRLSALPDAVLFRIVSHLGARQAVRTSVLSKRWRHVWASAPRVDVRHPCACDERADQERFHGFVTTMLLRRRPFAPIKALRLCWSHDGDANNWIAHAVRRGAEEIDFSARHHLDDPKPELEYTSFISHKIKILKLTRVRMGIKFITQICYRCTFLEELELKNVNPLEGQIQSTSLKRLSIINCFISDGFLVDAPNLISLCFFRPLSGKSTEGANHSSDNRSWPFSASVWEFDDDGSDHDDDFFAIASGGEHFDDKRDNESDQDNGSSDEDSDDKRDHESDHDDDVPSSPYSDSKDSCDGNDSECESYESGDKEGDDLEDCYSNDMLENLIKVAKGLTAYHGEVLLRRQLENFPMFNNLKTLSLGEWCMVPDFSALSTILKKSPKVERLYLHLDMIHRGRGDIDPSGGSFACNNLKKVKITCCKDDEMVHMLKQFLQRNGISLEKIVHHTSSTHNGKEDGGGDSSAKRKAQGEVARLAVKQRRARNSELFDGMHQGAAGPRPSGGGGDRLSALPDAVLLRIVSHLKAREAVRTSGISRRWRHVWASAPRVDVRYPCACDGRAVDQKRFRDFVTILLLRRRPLAPFKALRLSWSHDEDDVNAWIAHAVRRGAEEIDLSARRHQGYPVPDYKHFISPKIKILKLTHLRTTRFTADNTLDLVCSGCTSLEELELKDIKSLWGGIQSDSLKRLSIINCHVTSDGFLVEAPNLISLCCIRPVRAVPWFSHMVSLVEATVVLDDSRLSDDYQQPVLDDDDDGSDYDDCFFAPKAEGSDDKRDNEADNDSGDKKNRDGSESDLDDHDGEYDHEDGDKEVDDLEGGVDRTVTYGEIADESSSYGIPTPTPSNEYGGNYGNHDYTILGGDHMLDNLSDVRTLGLLGHQGEDIHRSRGGINPTGGSFACNNLKKVKITCRKDDVMVHMLAKFLQRNGISLQKIFVRRTSSTHNGEEGTGKDSSAKRKAQDEAARRAVKQLRRARNSNPFDGMQQGAAGQAPRRDDGEAAGPSGGGGGGGEDRISALPDAVLGRIVSHLKTWQAVRTSVLSKRWRDVWASAPRVDIRHPCACDERADQERFHGFVDTLLLRRRPFAPIKALRLCWTHDGDANNWIAHAVRRGAEEIELSTRHHQGSLEPEPEFTSFISPKIKILKLTRVGMDIRSITQICSRCTSLEELELDDVRLLEGQIQSASLKRLSIIKCYIDDGFLVDAPNLVSLCFIRPLGIERKGGANSSSDRLWWPVWLNDDDGYDHDDDFFANASAVQSDDKRGSKSDQDDLEGCNDDDRTVAYDEIADEYSSNGGPGDEHGGYSESDDSTICGPYGLFNVLVKTSLIMIAREGELLLRRELENFPMFINLNTLSLGEWCMVPDFSALSTILEKSPNVERLYLHLDMVHRGRGDIDPSGGSFACNNLKKVKITCCEDDVMVHKLAEFLEANGLQRQRIFVRRTSRTRRDSRAKQKEQEDHLRLAKKW</sequence>
<feature type="region of interest" description="Disordered" evidence="1">
    <location>
        <begin position="1210"/>
        <end position="1310"/>
    </location>
</feature>
<dbReference type="PROSITE" id="PS50181">
    <property type="entry name" value="FBOX"/>
    <property type="match status" value="3"/>
</dbReference>
<feature type="compositionally biased region" description="Acidic residues" evidence="1">
    <location>
        <begin position="763"/>
        <end position="781"/>
    </location>
</feature>
<proteinExistence type="predicted"/>
<feature type="compositionally biased region" description="Acidic residues" evidence="1">
    <location>
        <begin position="1257"/>
        <end position="1281"/>
    </location>
</feature>
<feature type="region of interest" description="Disordered" evidence="1">
    <location>
        <begin position="713"/>
        <end position="781"/>
    </location>
</feature>
<evidence type="ECO:0000259" key="2">
    <source>
        <dbReference type="PROSITE" id="PS50181"/>
    </source>
</evidence>
<dbReference type="Gramene" id="OMERI08G05510.3">
    <property type="protein sequence ID" value="OMERI08G05510.3"/>
    <property type="gene ID" value="OMERI08G05510"/>
</dbReference>
<feature type="region of interest" description="Disordered" evidence="1">
    <location>
        <begin position="952"/>
        <end position="971"/>
    </location>
</feature>
<dbReference type="Pfam" id="PF00646">
    <property type="entry name" value="F-box"/>
    <property type="match status" value="4"/>
</dbReference>
<dbReference type="InterPro" id="IPR036047">
    <property type="entry name" value="F-box-like_dom_sf"/>
</dbReference>
<feature type="compositionally biased region" description="Basic and acidic residues" evidence="1">
    <location>
        <begin position="1407"/>
        <end position="1428"/>
    </location>
</feature>
<dbReference type="Pfam" id="PF24758">
    <property type="entry name" value="LRR_At5g56370"/>
    <property type="match status" value="1"/>
</dbReference>
<dbReference type="SUPFAM" id="SSF52047">
    <property type="entry name" value="RNI-like"/>
    <property type="match status" value="3"/>
</dbReference>
<protein>
    <recommendedName>
        <fullName evidence="2">F-box domain-containing protein</fullName>
    </recommendedName>
</protein>
<evidence type="ECO:0000313" key="4">
    <source>
        <dbReference type="Proteomes" id="UP000008021"/>
    </source>
</evidence>
<dbReference type="InterPro" id="IPR053781">
    <property type="entry name" value="F-box_AtFBL13-like"/>
</dbReference>